<dbReference type="Gene3D" id="3.10.20.80">
    <property type="entry name" value="Translation initiation factor 3 (IF-3), N-terminal domain"/>
    <property type="match status" value="1"/>
</dbReference>
<evidence type="ECO:0000313" key="7">
    <source>
        <dbReference type="EMBL" id="PHN16312.1"/>
    </source>
</evidence>
<dbReference type="Gene3D" id="3.30.110.10">
    <property type="entry name" value="Translation initiation factor 3 (IF-3), C-terminal domain"/>
    <property type="match status" value="1"/>
</dbReference>
<dbReference type="GO" id="GO:0003743">
    <property type="term" value="F:translation initiation factor activity"/>
    <property type="evidence" value="ECO:0007669"/>
    <property type="project" value="UniProtKB-UniRule"/>
</dbReference>
<protein>
    <recommendedName>
        <fullName evidence="4">Translation initiation factor IF-3</fullName>
    </recommendedName>
</protein>
<accession>A0A2G0V783</accession>
<gene>
    <name evidence="7" type="primary">infC</name>
    <name evidence="7" type="ORF">TPPER_00080</name>
</gene>
<evidence type="ECO:0000256" key="3">
    <source>
        <dbReference type="ARBA" id="ARBA00022917"/>
    </source>
</evidence>
<dbReference type="InterPro" id="IPR036787">
    <property type="entry name" value="T_IF-3_N_sf"/>
</dbReference>
<dbReference type="Pfam" id="PF00707">
    <property type="entry name" value="IF3_C"/>
    <property type="match status" value="1"/>
</dbReference>
<evidence type="ECO:0000256" key="2">
    <source>
        <dbReference type="ARBA" id="ARBA00022540"/>
    </source>
</evidence>
<dbReference type="AlphaFoldDB" id="A0A2G0V783"/>
<evidence type="ECO:0000313" key="8">
    <source>
        <dbReference type="Proteomes" id="UP000222818"/>
    </source>
</evidence>
<dbReference type="Proteomes" id="UP000222818">
    <property type="component" value="Unassembled WGS sequence"/>
</dbReference>
<keyword evidence="8" id="KW-1185">Reference proteome</keyword>
<sequence length="174" mass="20115">MNLEEALNISKRLDTDLIETSPNSFPPACCLMDHGKYKYRSSKKKQKDKAKQKTMQTKEVKFTPNIGKKDYRIKMRQLVSFLEKGNKVKVIVKFKGRELCFKYMGFEILKDIQTDLSGLCSVEHSKRKEDKTISMLLTTLNQRKPKQHKVECIKRNPNLTEAQSSVSSVIEPDV</sequence>
<feature type="domain" description="Translation initiation factor 3 C-terminal" evidence="5">
    <location>
        <begin position="56"/>
        <end position="138"/>
    </location>
</feature>
<comment type="caution">
    <text evidence="7">The sequence shown here is derived from an EMBL/GenBank/DDBJ whole genome shotgun (WGS) entry which is preliminary data.</text>
</comment>
<evidence type="ECO:0000256" key="1">
    <source>
        <dbReference type="ARBA" id="ARBA00005439"/>
    </source>
</evidence>
<dbReference type="InterPro" id="IPR001288">
    <property type="entry name" value="Translation_initiation_fac_3"/>
</dbReference>
<dbReference type="Pfam" id="PF05198">
    <property type="entry name" value="IF3_N"/>
    <property type="match status" value="1"/>
</dbReference>
<dbReference type="GO" id="GO:0032790">
    <property type="term" value="P:ribosome disassembly"/>
    <property type="evidence" value="ECO:0007669"/>
    <property type="project" value="TreeGrafter"/>
</dbReference>
<dbReference type="SUPFAM" id="SSF55200">
    <property type="entry name" value="Translation initiation factor IF3, C-terminal domain"/>
    <property type="match status" value="1"/>
</dbReference>
<proteinExistence type="inferred from homology"/>
<name>A0A2G0V783_9PROT</name>
<dbReference type="PANTHER" id="PTHR10938:SF0">
    <property type="entry name" value="TRANSLATION INITIATION FACTOR IF-3, MITOCHONDRIAL"/>
    <property type="match status" value="1"/>
</dbReference>
<dbReference type="InterPro" id="IPR019814">
    <property type="entry name" value="Translation_initiation_fac_3_N"/>
</dbReference>
<dbReference type="GO" id="GO:0043022">
    <property type="term" value="F:ribosome binding"/>
    <property type="evidence" value="ECO:0007669"/>
    <property type="project" value="TreeGrafter"/>
</dbReference>
<reference evidence="7 8" key="1">
    <citation type="journal article" date="2017" name="ISME J.">
        <title>Tremblaya phenacola PPER: an evolutionary beta-gammaproteobacterium collage.</title>
        <authorList>
            <person name="Gil R."/>
            <person name="Vargas-Chavez C."/>
            <person name="Lopez-Madrigal S."/>
            <person name="Santos-Garcia D."/>
            <person name="Latorre A."/>
            <person name="Moya A."/>
        </authorList>
    </citation>
    <scope>NUCLEOTIDE SEQUENCE [LARGE SCALE GENOMIC DNA]</scope>
    <source>
        <strain evidence="7 8">PPER</strain>
    </source>
</reference>
<evidence type="ECO:0000259" key="5">
    <source>
        <dbReference type="Pfam" id="PF00707"/>
    </source>
</evidence>
<dbReference type="SUPFAM" id="SSF54364">
    <property type="entry name" value="Translation initiation factor IF3, N-terminal domain"/>
    <property type="match status" value="1"/>
</dbReference>
<evidence type="ECO:0000259" key="6">
    <source>
        <dbReference type="Pfam" id="PF05198"/>
    </source>
</evidence>
<feature type="domain" description="Translation initiation factor 3 N-terminal" evidence="6">
    <location>
        <begin position="1"/>
        <end position="47"/>
    </location>
</feature>
<dbReference type="PANTHER" id="PTHR10938">
    <property type="entry name" value="TRANSLATION INITIATION FACTOR IF-3"/>
    <property type="match status" value="1"/>
</dbReference>
<dbReference type="EMBL" id="MKGN01000008">
    <property type="protein sequence ID" value="PHN16312.1"/>
    <property type="molecule type" value="Genomic_DNA"/>
</dbReference>
<dbReference type="NCBIfam" id="TIGR00168">
    <property type="entry name" value="infC"/>
    <property type="match status" value="1"/>
</dbReference>
<evidence type="ECO:0000256" key="4">
    <source>
        <dbReference type="NCBIfam" id="TIGR00168"/>
    </source>
</evidence>
<dbReference type="GO" id="GO:0005737">
    <property type="term" value="C:cytoplasm"/>
    <property type="evidence" value="ECO:0007669"/>
    <property type="project" value="UniProtKB-ARBA"/>
</dbReference>
<dbReference type="InterPro" id="IPR036788">
    <property type="entry name" value="T_IF-3_C_sf"/>
</dbReference>
<keyword evidence="3" id="KW-0648">Protein biosynthesis</keyword>
<comment type="similarity">
    <text evidence="1">Belongs to the IF-3 family.</text>
</comment>
<organism evidence="7 8">
    <name type="scientific">Candidatus Tremblayella phenacoccinincola</name>
    <dbReference type="NCBI Taxonomy" id="1010676"/>
    <lineage>
        <taxon>Bacteria</taxon>
        <taxon>Pseudomonadati</taxon>
        <taxon>Pseudomonadota</taxon>
        <taxon>Betaproteobacteria</taxon>
        <taxon>Candidatus Tremblayella</taxon>
    </lineage>
</organism>
<keyword evidence="2 7" id="KW-0396">Initiation factor</keyword>
<dbReference type="InterPro" id="IPR019815">
    <property type="entry name" value="Translation_initiation_fac_3_C"/>
</dbReference>